<dbReference type="InterPro" id="IPR004753">
    <property type="entry name" value="MreB"/>
</dbReference>
<keyword evidence="4 6" id="KW-0133">Cell shape</keyword>
<evidence type="ECO:0000256" key="7">
    <source>
        <dbReference type="SAM" id="MobiDB-lite"/>
    </source>
</evidence>
<evidence type="ECO:0000256" key="4">
    <source>
        <dbReference type="ARBA" id="ARBA00022960"/>
    </source>
</evidence>
<dbReference type="HAMAP" id="MF_02207">
    <property type="entry name" value="MreB"/>
    <property type="match status" value="1"/>
</dbReference>
<dbReference type="Proteomes" id="UP001500466">
    <property type="component" value="Unassembled WGS sequence"/>
</dbReference>
<evidence type="ECO:0000256" key="2">
    <source>
        <dbReference type="ARBA" id="ARBA00022741"/>
    </source>
</evidence>
<dbReference type="PRINTS" id="PR01652">
    <property type="entry name" value="SHAPEPROTEIN"/>
</dbReference>
<evidence type="ECO:0000256" key="5">
    <source>
        <dbReference type="ARBA" id="ARBA00023458"/>
    </source>
</evidence>
<comment type="caution">
    <text evidence="8">The sequence shown here is derived from an EMBL/GenBank/DDBJ whole genome shotgun (WGS) entry which is preliminary data.</text>
</comment>
<comment type="caution">
    <text evidence="6">Lacks conserved residue(s) required for the propagation of feature annotation.</text>
</comment>
<keyword evidence="9" id="KW-1185">Reference proteome</keyword>
<accession>A0ABP9I9D5</accession>
<evidence type="ECO:0000313" key="9">
    <source>
        <dbReference type="Proteomes" id="UP001500466"/>
    </source>
</evidence>
<dbReference type="SUPFAM" id="SSF53067">
    <property type="entry name" value="Actin-like ATPase domain"/>
    <property type="match status" value="2"/>
</dbReference>
<comment type="function">
    <text evidence="6">Forms membrane-associated dynamic filaments that are essential for cell shape determination. Acts by regulating cell wall synthesis and cell elongation, and thus cell shape. A feedback loop between cell geometry and MreB localization may maintain elongated cell shape by targeting cell wall growth to regions of negative cell wall curvature.</text>
</comment>
<feature type="binding site" evidence="6">
    <location>
        <begin position="153"/>
        <end position="155"/>
    </location>
    <ligand>
        <name>ATP</name>
        <dbReference type="ChEBI" id="CHEBI:30616"/>
    </ligand>
</feature>
<gene>
    <name evidence="6" type="primary">mreB</name>
    <name evidence="8" type="ORF">GCM10023205_75980</name>
</gene>
<dbReference type="Gene3D" id="3.30.420.40">
    <property type="match status" value="2"/>
</dbReference>
<keyword evidence="3 6" id="KW-0067">ATP-binding</keyword>
<reference evidence="9" key="1">
    <citation type="journal article" date="2019" name="Int. J. Syst. Evol. Microbiol.">
        <title>The Global Catalogue of Microorganisms (GCM) 10K type strain sequencing project: providing services to taxonomists for standard genome sequencing and annotation.</title>
        <authorList>
            <consortium name="The Broad Institute Genomics Platform"/>
            <consortium name="The Broad Institute Genome Sequencing Center for Infectious Disease"/>
            <person name="Wu L."/>
            <person name="Ma J."/>
        </authorList>
    </citation>
    <scope>NUCLEOTIDE SEQUENCE [LARGE SCALE GENOMIC DNA]</scope>
    <source>
        <strain evidence="9">JCM 17986</strain>
    </source>
</reference>
<dbReference type="InterPro" id="IPR043129">
    <property type="entry name" value="ATPase_NBD"/>
</dbReference>
<feature type="compositionally biased region" description="Basic and acidic residues" evidence="7">
    <location>
        <begin position="322"/>
        <end position="333"/>
    </location>
</feature>
<comment type="subunit">
    <text evidence="6">Forms polymers.</text>
</comment>
<sequence length="348" mass="35745">MAVDLGASRTRIHLKNHGLAVDEPSLAAVDTRTGSLVAVGSVAARMVGRTPDHIRVARPIASGTVVDAELAQSMLRHLMSRRLAPIWRLPSTMRAIVGVPHDSGPLTRRAATLAMQGLGIKRVELVDVPVAAAVGCGLTVDVPEAAMVVVVGAATSQIAVLSLGAVVASTIVHVGGDAIEHAITEHLLSRHGVILPNGAVRDIYLRLSGAEAQPMAVTGKDVGSGLARNVAIDAGGVRDLIGTPLAALIDGITGVLRRSPPDLVVDLADRGIILTGGGALIPGLDDLVRSATGMPVHVADDPHLRVVMGLAKLAEGRGAARTPKDPEPSRVDIGEQPVGEPDEFAPVA</sequence>
<organism evidence="8 9">
    <name type="scientific">Yinghuangia aomiensis</name>
    <dbReference type="NCBI Taxonomy" id="676205"/>
    <lineage>
        <taxon>Bacteria</taxon>
        <taxon>Bacillati</taxon>
        <taxon>Actinomycetota</taxon>
        <taxon>Actinomycetes</taxon>
        <taxon>Kitasatosporales</taxon>
        <taxon>Streptomycetaceae</taxon>
        <taxon>Yinghuangia</taxon>
    </lineage>
</organism>
<dbReference type="Pfam" id="PF06723">
    <property type="entry name" value="MreB_Mbl"/>
    <property type="match status" value="1"/>
</dbReference>
<dbReference type="InterPro" id="IPR056546">
    <property type="entry name" value="MreB_MamK-like"/>
</dbReference>
<comment type="similarity">
    <text evidence="5 6">Belongs to the FtsA/MreB family.</text>
</comment>
<protein>
    <recommendedName>
        <fullName evidence="6">Cell shape-determining protein MreB</fullName>
    </recommendedName>
</protein>
<dbReference type="PANTHER" id="PTHR42749">
    <property type="entry name" value="CELL SHAPE-DETERMINING PROTEIN MREB"/>
    <property type="match status" value="1"/>
</dbReference>
<dbReference type="PANTHER" id="PTHR42749:SF1">
    <property type="entry name" value="CELL SHAPE-DETERMINING PROTEIN MREB"/>
    <property type="match status" value="1"/>
</dbReference>
<evidence type="ECO:0000256" key="3">
    <source>
        <dbReference type="ARBA" id="ARBA00022840"/>
    </source>
</evidence>
<feature type="region of interest" description="Disordered" evidence="7">
    <location>
        <begin position="316"/>
        <end position="348"/>
    </location>
</feature>
<evidence type="ECO:0000313" key="8">
    <source>
        <dbReference type="EMBL" id="GAA4992297.1"/>
    </source>
</evidence>
<proteinExistence type="inferred from homology"/>
<name>A0ABP9I9D5_9ACTN</name>
<keyword evidence="2 6" id="KW-0547">Nucleotide-binding</keyword>
<comment type="subcellular location">
    <subcellularLocation>
        <location evidence="6">Cytoplasm</location>
    </subcellularLocation>
    <text evidence="6">Membrane-associated.</text>
</comment>
<evidence type="ECO:0000256" key="1">
    <source>
        <dbReference type="ARBA" id="ARBA00022490"/>
    </source>
</evidence>
<feature type="binding site" evidence="6">
    <location>
        <begin position="277"/>
        <end position="280"/>
    </location>
    <ligand>
        <name>ATP</name>
        <dbReference type="ChEBI" id="CHEBI:30616"/>
    </ligand>
</feature>
<dbReference type="EMBL" id="BAABHS010000046">
    <property type="protein sequence ID" value="GAA4992297.1"/>
    <property type="molecule type" value="Genomic_DNA"/>
</dbReference>
<keyword evidence="1 6" id="KW-0963">Cytoplasm</keyword>
<evidence type="ECO:0000256" key="6">
    <source>
        <dbReference type="HAMAP-Rule" id="MF_02207"/>
    </source>
</evidence>